<name>A0ABQ9UL37_SAGOE</name>
<feature type="compositionally biased region" description="Pro residues" evidence="1">
    <location>
        <begin position="26"/>
        <end position="36"/>
    </location>
</feature>
<reference evidence="2 3" key="1">
    <citation type="submission" date="2023-05" db="EMBL/GenBank/DDBJ databases">
        <title>B98-5 Cell Line De Novo Hybrid Assembly: An Optical Mapping Approach.</title>
        <authorList>
            <person name="Kananen K."/>
            <person name="Auerbach J.A."/>
            <person name="Kautto E."/>
            <person name="Blachly J.S."/>
        </authorList>
    </citation>
    <scope>NUCLEOTIDE SEQUENCE [LARGE SCALE GENOMIC DNA]</scope>
    <source>
        <strain evidence="2">B95-8</strain>
        <tissue evidence="2">Cell line</tissue>
    </source>
</reference>
<sequence>MRPSIHAHVRENGARARGFRPAVLPAVPPSVPPPTSLPSYWPDLEKGGSNPLPSPSLPIGQTVGRAPPSIGYGRGPLPAADSPLAKAGNRETLRGNGTGDPDHLLAPPNSPFRRRRRDAPRLP</sequence>
<keyword evidence="3" id="KW-1185">Reference proteome</keyword>
<comment type="caution">
    <text evidence="2">The sequence shown here is derived from an EMBL/GenBank/DDBJ whole genome shotgun (WGS) entry which is preliminary data.</text>
</comment>
<proteinExistence type="predicted"/>
<accession>A0ABQ9UL37</accession>
<dbReference type="Proteomes" id="UP001266305">
    <property type="component" value="Unassembled WGS sequence"/>
</dbReference>
<evidence type="ECO:0000313" key="3">
    <source>
        <dbReference type="Proteomes" id="UP001266305"/>
    </source>
</evidence>
<dbReference type="EMBL" id="JASSZA010000011">
    <property type="protein sequence ID" value="KAK2097788.1"/>
    <property type="molecule type" value="Genomic_DNA"/>
</dbReference>
<evidence type="ECO:0000313" key="2">
    <source>
        <dbReference type="EMBL" id="KAK2097788.1"/>
    </source>
</evidence>
<organism evidence="2 3">
    <name type="scientific">Saguinus oedipus</name>
    <name type="common">Cotton-top tamarin</name>
    <name type="synonym">Oedipomidas oedipus</name>
    <dbReference type="NCBI Taxonomy" id="9490"/>
    <lineage>
        <taxon>Eukaryota</taxon>
        <taxon>Metazoa</taxon>
        <taxon>Chordata</taxon>
        <taxon>Craniata</taxon>
        <taxon>Vertebrata</taxon>
        <taxon>Euteleostomi</taxon>
        <taxon>Mammalia</taxon>
        <taxon>Eutheria</taxon>
        <taxon>Euarchontoglires</taxon>
        <taxon>Primates</taxon>
        <taxon>Haplorrhini</taxon>
        <taxon>Platyrrhini</taxon>
        <taxon>Cebidae</taxon>
        <taxon>Callitrichinae</taxon>
        <taxon>Saguinus</taxon>
    </lineage>
</organism>
<feature type="region of interest" description="Disordered" evidence="1">
    <location>
        <begin position="1"/>
        <end position="123"/>
    </location>
</feature>
<gene>
    <name evidence="2" type="ORF">P7K49_023239</name>
</gene>
<protein>
    <submittedName>
        <fullName evidence="2">Uncharacterized protein</fullName>
    </submittedName>
</protein>
<evidence type="ECO:0000256" key="1">
    <source>
        <dbReference type="SAM" id="MobiDB-lite"/>
    </source>
</evidence>
<feature type="compositionally biased region" description="Basic residues" evidence="1">
    <location>
        <begin position="112"/>
        <end position="123"/>
    </location>
</feature>